<comment type="caution">
    <text evidence="1">The sequence shown here is derived from an EMBL/GenBank/DDBJ whole genome shotgun (WGS) entry which is preliminary data.</text>
</comment>
<gene>
    <name evidence="1" type="ORF">BV25DRAFT_1917677</name>
</gene>
<name>A0ACB8SVV4_9AGAM</name>
<protein>
    <submittedName>
        <fullName evidence="1">Cytochrome P450</fullName>
    </submittedName>
</protein>
<evidence type="ECO:0000313" key="1">
    <source>
        <dbReference type="EMBL" id="KAI0060604.1"/>
    </source>
</evidence>
<reference evidence="1" key="1">
    <citation type="submission" date="2021-03" db="EMBL/GenBank/DDBJ databases">
        <authorList>
            <consortium name="DOE Joint Genome Institute"/>
            <person name="Ahrendt S."/>
            <person name="Looney B.P."/>
            <person name="Miyauchi S."/>
            <person name="Morin E."/>
            <person name="Drula E."/>
            <person name="Courty P.E."/>
            <person name="Chicoki N."/>
            <person name="Fauchery L."/>
            <person name="Kohler A."/>
            <person name="Kuo A."/>
            <person name="Labutti K."/>
            <person name="Pangilinan J."/>
            <person name="Lipzen A."/>
            <person name="Riley R."/>
            <person name="Andreopoulos W."/>
            <person name="He G."/>
            <person name="Johnson J."/>
            <person name="Barry K.W."/>
            <person name="Grigoriev I.V."/>
            <person name="Nagy L."/>
            <person name="Hibbett D."/>
            <person name="Henrissat B."/>
            <person name="Matheny P.B."/>
            <person name="Labbe J."/>
            <person name="Martin F."/>
        </authorList>
    </citation>
    <scope>NUCLEOTIDE SEQUENCE</scope>
    <source>
        <strain evidence="1">HHB10654</strain>
    </source>
</reference>
<reference evidence="1" key="2">
    <citation type="journal article" date="2022" name="New Phytol.">
        <title>Evolutionary transition to the ectomycorrhizal habit in the genomes of a hyperdiverse lineage of mushroom-forming fungi.</title>
        <authorList>
            <person name="Looney B."/>
            <person name="Miyauchi S."/>
            <person name="Morin E."/>
            <person name="Drula E."/>
            <person name="Courty P.E."/>
            <person name="Kohler A."/>
            <person name="Kuo A."/>
            <person name="LaButti K."/>
            <person name="Pangilinan J."/>
            <person name="Lipzen A."/>
            <person name="Riley R."/>
            <person name="Andreopoulos W."/>
            <person name="He G."/>
            <person name="Johnson J."/>
            <person name="Nolan M."/>
            <person name="Tritt A."/>
            <person name="Barry K.W."/>
            <person name="Grigoriev I.V."/>
            <person name="Nagy L.G."/>
            <person name="Hibbett D."/>
            <person name="Henrissat B."/>
            <person name="Matheny P.B."/>
            <person name="Labbe J."/>
            <person name="Martin F.M."/>
        </authorList>
    </citation>
    <scope>NUCLEOTIDE SEQUENCE</scope>
    <source>
        <strain evidence="1">HHB10654</strain>
    </source>
</reference>
<proteinExistence type="predicted"/>
<organism evidence="1 2">
    <name type="scientific">Artomyces pyxidatus</name>
    <dbReference type="NCBI Taxonomy" id="48021"/>
    <lineage>
        <taxon>Eukaryota</taxon>
        <taxon>Fungi</taxon>
        <taxon>Dikarya</taxon>
        <taxon>Basidiomycota</taxon>
        <taxon>Agaricomycotina</taxon>
        <taxon>Agaricomycetes</taxon>
        <taxon>Russulales</taxon>
        <taxon>Auriscalpiaceae</taxon>
        <taxon>Artomyces</taxon>
    </lineage>
</organism>
<evidence type="ECO:0000313" key="2">
    <source>
        <dbReference type="Proteomes" id="UP000814140"/>
    </source>
</evidence>
<accession>A0ACB8SVV4</accession>
<dbReference type="EMBL" id="MU277218">
    <property type="protein sequence ID" value="KAI0060604.1"/>
    <property type="molecule type" value="Genomic_DNA"/>
</dbReference>
<dbReference type="Proteomes" id="UP000814140">
    <property type="component" value="Unassembled WGS sequence"/>
</dbReference>
<sequence>MDTFSAAFALIGAFVAWRLLSYGQRAPVPPGPSGLPIIGNLFDMPTSQEWKVFSWWGEKWGGIVSVNLLGQTIVIINSLKSAMDLLDGKSSIYSDRPVLVMGGEMVGWKKTLALTPYGDRFRSYRRMMHQFMGTRAAVERYYPVEELETHRFLRRLLRKPEDFAEHIRHTTGAIVLQLAYGYKIQEHDDPFVTNADTATDQFSRSTEPGAFLVDVFPILRFVPQWLPGAGWKRTAAQWAANLDKMGDEPFEWVKKEKARTHFVAASSSSDLVPIEKLSAQETFNVKWTAASLYSGGADTTVSAIHSFFLAMALHPEIQKKAQEELDAVVGSERLPSFSDRDNLPYVDALVKEILRWNPVTPTGVPHRVIQDDIHDGYLIPRGSIILVNIWKLLHDEDIYKDPMTFDPARFMDSDTRSAERDPHTISFGFGRRICPGLNLADASIFIACARTLAVFDVSKVVENGVVIEPLNDYTSGTISHPKPFKCFIKPRSEKAVALISAVDSFDD</sequence>
<keyword evidence="2" id="KW-1185">Reference proteome</keyword>